<proteinExistence type="predicted"/>
<accession>A0A699KH49</accession>
<gene>
    <name evidence="1" type="ORF">Tci_666278</name>
</gene>
<comment type="caution">
    <text evidence="1">The sequence shown here is derived from an EMBL/GenBank/DDBJ whole genome shotgun (WGS) entry which is preliminary data.</text>
</comment>
<name>A0A699KH49_TANCI</name>
<sequence length="113" mass="12306">MGRRLSSGGGQGSLSYLFGSKDLNPSNVNTETTVAVRLGAEVGAVQFWTASVKHDVQSQKITPSLFRVLVAYPGKIVFMTSANLLAHAPHLFCCGIARSRAYNRTFTPFWRVS</sequence>
<dbReference type="EMBL" id="BKCJ010518929">
    <property type="protein sequence ID" value="GFA94306.1"/>
    <property type="molecule type" value="Genomic_DNA"/>
</dbReference>
<reference evidence="1" key="1">
    <citation type="journal article" date="2019" name="Sci. Rep.">
        <title>Draft genome of Tanacetum cinerariifolium, the natural source of mosquito coil.</title>
        <authorList>
            <person name="Yamashiro T."/>
            <person name="Shiraishi A."/>
            <person name="Satake H."/>
            <person name="Nakayama K."/>
        </authorList>
    </citation>
    <scope>NUCLEOTIDE SEQUENCE</scope>
</reference>
<dbReference type="AlphaFoldDB" id="A0A699KH49"/>
<evidence type="ECO:0000313" key="1">
    <source>
        <dbReference type="EMBL" id="GFA94306.1"/>
    </source>
</evidence>
<protein>
    <submittedName>
        <fullName evidence="1">Uncharacterized protein</fullName>
    </submittedName>
</protein>
<feature type="non-terminal residue" evidence="1">
    <location>
        <position position="113"/>
    </location>
</feature>
<organism evidence="1">
    <name type="scientific">Tanacetum cinerariifolium</name>
    <name type="common">Dalmatian daisy</name>
    <name type="synonym">Chrysanthemum cinerariifolium</name>
    <dbReference type="NCBI Taxonomy" id="118510"/>
    <lineage>
        <taxon>Eukaryota</taxon>
        <taxon>Viridiplantae</taxon>
        <taxon>Streptophyta</taxon>
        <taxon>Embryophyta</taxon>
        <taxon>Tracheophyta</taxon>
        <taxon>Spermatophyta</taxon>
        <taxon>Magnoliopsida</taxon>
        <taxon>eudicotyledons</taxon>
        <taxon>Gunneridae</taxon>
        <taxon>Pentapetalae</taxon>
        <taxon>asterids</taxon>
        <taxon>campanulids</taxon>
        <taxon>Asterales</taxon>
        <taxon>Asteraceae</taxon>
        <taxon>Asteroideae</taxon>
        <taxon>Anthemideae</taxon>
        <taxon>Anthemidinae</taxon>
        <taxon>Tanacetum</taxon>
    </lineage>
</organism>